<proteinExistence type="predicted"/>
<feature type="non-terminal residue" evidence="1">
    <location>
        <position position="1"/>
    </location>
</feature>
<evidence type="ECO:0008006" key="2">
    <source>
        <dbReference type="Google" id="ProtNLM"/>
    </source>
</evidence>
<dbReference type="EMBL" id="UINC01127087">
    <property type="protein sequence ID" value="SVD05976.1"/>
    <property type="molecule type" value="Genomic_DNA"/>
</dbReference>
<dbReference type="Pfam" id="PF13385">
    <property type="entry name" value="Laminin_G_3"/>
    <property type="match status" value="1"/>
</dbReference>
<reference evidence="1" key="1">
    <citation type="submission" date="2018-05" db="EMBL/GenBank/DDBJ databases">
        <authorList>
            <person name="Lanie J.A."/>
            <person name="Ng W.-L."/>
            <person name="Kazmierczak K.M."/>
            <person name="Andrzejewski T.M."/>
            <person name="Davidsen T.M."/>
            <person name="Wayne K.J."/>
            <person name="Tettelin H."/>
            <person name="Glass J.I."/>
            <person name="Rusch D."/>
            <person name="Podicherti R."/>
            <person name="Tsui H.-C.T."/>
            <person name="Winkler M.E."/>
        </authorList>
    </citation>
    <scope>NUCLEOTIDE SEQUENCE</scope>
</reference>
<name>A0A382S7T4_9ZZZZ</name>
<sequence>VVGNLPGPANTEDWTFVAANYDSEDSTVSVYVDVDASSIDDDLVKVTEPARWNTGQATFAIGGLRPDNTAELWDGAIDNVFVYEGILTDEEMKDLRDRAAIAGEVLRITEVVRNPDNSVTLTWTSNPNAGTTYTVLFSQDLSDPLEFWGDDDDSVASGGETTTHTTGIFEAVDKLFLIVKKNE</sequence>
<accession>A0A382S7T4</accession>
<organism evidence="1">
    <name type="scientific">marine metagenome</name>
    <dbReference type="NCBI Taxonomy" id="408172"/>
    <lineage>
        <taxon>unclassified sequences</taxon>
        <taxon>metagenomes</taxon>
        <taxon>ecological metagenomes</taxon>
    </lineage>
</organism>
<protein>
    <recommendedName>
        <fullName evidence="2">LamG-like jellyroll fold domain-containing protein</fullName>
    </recommendedName>
</protein>
<evidence type="ECO:0000313" key="1">
    <source>
        <dbReference type="EMBL" id="SVD05976.1"/>
    </source>
</evidence>
<dbReference type="SUPFAM" id="SSF49899">
    <property type="entry name" value="Concanavalin A-like lectins/glucanases"/>
    <property type="match status" value="1"/>
</dbReference>
<dbReference type="AlphaFoldDB" id="A0A382S7T4"/>
<gene>
    <name evidence="1" type="ORF">METZ01_LOCUS358830</name>
</gene>
<dbReference type="InterPro" id="IPR013320">
    <property type="entry name" value="ConA-like_dom_sf"/>
</dbReference>
<dbReference type="Gene3D" id="2.60.120.200">
    <property type="match status" value="1"/>
</dbReference>